<feature type="compositionally biased region" description="Basic residues" evidence="16">
    <location>
        <begin position="31"/>
        <end position="43"/>
    </location>
</feature>
<dbReference type="GO" id="GO:0009982">
    <property type="term" value="F:pseudouridine synthase activity"/>
    <property type="evidence" value="ECO:0007669"/>
    <property type="project" value="InterPro"/>
</dbReference>
<keyword evidence="5" id="KW-0507">mRNA processing</keyword>
<keyword evidence="8" id="KW-0539">Nucleus</keyword>
<evidence type="ECO:0000256" key="11">
    <source>
        <dbReference type="ARBA" id="ARBA00073968"/>
    </source>
</evidence>
<dbReference type="PANTHER" id="PTHR11142:SF4">
    <property type="entry name" value="PSEUDOURIDYLATE SYNTHASE 1 HOMOLOG"/>
    <property type="match status" value="1"/>
</dbReference>
<dbReference type="Pfam" id="PF01416">
    <property type="entry name" value="PseudoU_synth_1"/>
    <property type="match status" value="1"/>
</dbReference>
<dbReference type="GO" id="GO:0006397">
    <property type="term" value="P:mRNA processing"/>
    <property type="evidence" value="ECO:0007669"/>
    <property type="project" value="UniProtKB-KW"/>
</dbReference>
<dbReference type="InterPro" id="IPR020097">
    <property type="entry name" value="PsdUridine_synth_TruA_a/b_dom"/>
</dbReference>
<proteinExistence type="inferred from homology"/>
<feature type="compositionally biased region" description="Acidic residues" evidence="16">
    <location>
        <begin position="500"/>
        <end position="510"/>
    </location>
</feature>
<feature type="compositionally biased region" description="Basic and acidic residues" evidence="16">
    <location>
        <begin position="511"/>
        <end position="525"/>
    </location>
</feature>
<evidence type="ECO:0000256" key="3">
    <source>
        <dbReference type="ARBA" id="ARBA00004123"/>
    </source>
</evidence>
<evidence type="ECO:0000259" key="17">
    <source>
        <dbReference type="Pfam" id="PF01416"/>
    </source>
</evidence>
<evidence type="ECO:0000256" key="7">
    <source>
        <dbReference type="ARBA" id="ARBA00023235"/>
    </source>
</evidence>
<dbReference type="InterPro" id="IPR020094">
    <property type="entry name" value="TruA/RsuA/RluB/E/F_N"/>
</dbReference>
<evidence type="ECO:0000256" key="8">
    <source>
        <dbReference type="ARBA" id="ARBA00023242"/>
    </source>
</evidence>
<comment type="catalytic activity">
    <reaction evidence="1">
        <text>a uridine in mRNA = a pseudouridine in mRNA</text>
        <dbReference type="Rhea" id="RHEA:56644"/>
        <dbReference type="Rhea" id="RHEA-COMP:14658"/>
        <dbReference type="Rhea" id="RHEA-COMP:14659"/>
        <dbReference type="ChEBI" id="CHEBI:65314"/>
        <dbReference type="ChEBI" id="CHEBI:65315"/>
    </reaction>
</comment>
<dbReference type="PANTHER" id="PTHR11142">
    <property type="entry name" value="PSEUDOURIDYLATE SYNTHASE"/>
    <property type="match status" value="1"/>
</dbReference>
<accession>A0A0C2TQ27</accession>
<keyword evidence="19" id="KW-1185">Reference proteome</keyword>
<dbReference type="Gene3D" id="3.30.70.580">
    <property type="entry name" value="Pseudouridine synthase I, catalytic domain, N-terminal subdomain"/>
    <property type="match status" value="1"/>
</dbReference>
<dbReference type="GO" id="GO:1990481">
    <property type="term" value="P:mRNA pseudouridine synthesis"/>
    <property type="evidence" value="ECO:0007669"/>
    <property type="project" value="TreeGrafter"/>
</dbReference>
<feature type="binding site" evidence="15">
    <location>
        <position position="200"/>
    </location>
    <ligand>
        <name>substrate</name>
    </ligand>
</feature>
<feature type="active site" description="Nucleophile" evidence="14">
    <location>
        <position position="144"/>
    </location>
</feature>
<gene>
    <name evidence="18" type="ORF">M378DRAFT_70083</name>
</gene>
<dbReference type="FunFam" id="3.30.70.580:FF:000002">
    <property type="entry name" value="tRNA pseudouridine synthase"/>
    <property type="match status" value="1"/>
</dbReference>
<dbReference type="Proteomes" id="UP000054549">
    <property type="component" value="Unassembled WGS sequence"/>
</dbReference>
<evidence type="ECO:0000256" key="16">
    <source>
        <dbReference type="SAM" id="MobiDB-lite"/>
    </source>
</evidence>
<dbReference type="AlphaFoldDB" id="A0A0C2TQ27"/>
<feature type="region of interest" description="Disordered" evidence="16">
    <location>
        <begin position="1"/>
        <end position="80"/>
    </location>
</feature>
<dbReference type="InterPro" id="IPR041708">
    <property type="entry name" value="PUS1/PUS2-like"/>
</dbReference>
<evidence type="ECO:0000256" key="12">
    <source>
        <dbReference type="ARBA" id="ARBA00079072"/>
    </source>
</evidence>
<dbReference type="EMBL" id="KN818226">
    <property type="protein sequence ID" value="KIL69344.1"/>
    <property type="molecule type" value="Genomic_DNA"/>
</dbReference>
<dbReference type="GO" id="GO:0003723">
    <property type="term" value="F:RNA binding"/>
    <property type="evidence" value="ECO:0007669"/>
    <property type="project" value="InterPro"/>
</dbReference>
<comment type="similarity">
    <text evidence="4">Belongs to the tRNA pseudouridine synthase TruA family.</text>
</comment>
<evidence type="ECO:0000256" key="13">
    <source>
        <dbReference type="ARBA" id="ARBA00080858"/>
    </source>
</evidence>
<dbReference type="CDD" id="cd02568">
    <property type="entry name" value="PseudoU_synth_PUS1_PUS2"/>
    <property type="match status" value="1"/>
</dbReference>
<sequence>MNRKAEDLEKDEFDAPPAEGGASNYGDQERKKKKSKTAKTRAWKGKDKKEKAGRRARRRDDGVPAAEGEDHEAGEPKAPRLPKRQCALLIGFCGTGYSGMQFQPNVPRTIEGVLFDALVKAGAVSQDNADDPVKVNLARAARTDAGVHAAGNIVSIKAITSIPDFVARINGLLPPEIRLWGFVRAQNSFNARIACDSRKYTYYFPSYILLPPKPGSGFDQASKHHGYGSDDSPLHTDVLLDNEFWKGHESSSKEEDLARKRAWRVNPSQVARLREIVSKFEGTHNFHNFTVGREFKDRSNQRHMKKIEVVDPVVYGDTEWISVLFHGQSFMLHQQRKMMTALVMTYRTGAPSDIIDELYSPRIVLVPKMPSLGLLLEEPVFESYNGRMAIINDKLDPSDPAYRPPIDFDLYRDQIIKFKDDFIYKNMREVEDQTGLFDAWIRMVDTYAGNDLLYFNSKGTVPEAAVIEKGVKRDNPFREKRKFNMTGFAATTEDKSEEKLQEDEDEDDEGSIDKQELAEKEDNIF</sequence>
<dbReference type="FunCoup" id="A0A0C2TQ27">
    <property type="interactions" value="721"/>
</dbReference>
<protein>
    <recommendedName>
        <fullName evidence="11">tRNA pseudouridine synthase 1</fullName>
    </recommendedName>
    <alternativeName>
        <fullName evidence="12">tRNA pseudouridylate synthase 1</fullName>
    </alternativeName>
    <alternativeName>
        <fullName evidence="13">tRNA-uridine isomerase 1</fullName>
    </alternativeName>
</protein>
<evidence type="ECO:0000256" key="14">
    <source>
        <dbReference type="PIRSR" id="PIRSR641708-1"/>
    </source>
</evidence>
<evidence type="ECO:0000256" key="15">
    <source>
        <dbReference type="PIRSR" id="PIRSR641708-2"/>
    </source>
</evidence>
<dbReference type="GO" id="GO:0031119">
    <property type="term" value="P:tRNA pseudouridine synthesis"/>
    <property type="evidence" value="ECO:0007669"/>
    <property type="project" value="InterPro"/>
</dbReference>
<dbReference type="InterPro" id="IPR001406">
    <property type="entry name" value="PsdUridine_synth_TruA"/>
</dbReference>
<dbReference type="FunFam" id="3.30.70.660:FF:000002">
    <property type="entry name" value="tRNA pseudouridine synthase"/>
    <property type="match status" value="1"/>
</dbReference>
<reference evidence="18 19" key="1">
    <citation type="submission" date="2014-04" db="EMBL/GenBank/DDBJ databases">
        <title>Evolutionary Origins and Diversification of the Mycorrhizal Mutualists.</title>
        <authorList>
            <consortium name="DOE Joint Genome Institute"/>
            <consortium name="Mycorrhizal Genomics Consortium"/>
            <person name="Kohler A."/>
            <person name="Kuo A."/>
            <person name="Nagy L.G."/>
            <person name="Floudas D."/>
            <person name="Copeland A."/>
            <person name="Barry K.W."/>
            <person name="Cichocki N."/>
            <person name="Veneault-Fourrey C."/>
            <person name="LaButti K."/>
            <person name="Lindquist E.A."/>
            <person name="Lipzen A."/>
            <person name="Lundell T."/>
            <person name="Morin E."/>
            <person name="Murat C."/>
            <person name="Riley R."/>
            <person name="Ohm R."/>
            <person name="Sun H."/>
            <person name="Tunlid A."/>
            <person name="Henrissat B."/>
            <person name="Grigoriev I.V."/>
            <person name="Hibbett D.S."/>
            <person name="Martin F."/>
        </authorList>
    </citation>
    <scope>NUCLEOTIDE SEQUENCE [LARGE SCALE GENOMIC DNA]</scope>
    <source>
        <strain evidence="18 19">Koide BX008</strain>
    </source>
</reference>
<evidence type="ECO:0000256" key="6">
    <source>
        <dbReference type="ARBA" id="ARBA00022694"/>
    </source>
</evidence>
<dbReference type="InterPro" id="IPR020103">
    <property type="entry name" value="PsdUridine_synth_cat_dom_sf"/>
</dbReference>
<keyword evidence="6" id="KW-0819">tRNA processing</keyword>
<evidence type="ECO:0000256" key="9">
    <source>
        <dbReference type="ARBA" id="ARBA00036943"/>
    </source>
</evidence>
<organism evidence="18 19">
    <name type="scientific">Amanita muscaria (strain Koide BX008)</name>
    <dbReference type="NCBI Taxonomy" id="946122"/>
    <lineage>
        <taxon>Eukaryota</taxon>
        <taxon>Fungi</taxon>
        <taxon>Dikarya</taxon>
        <taxon>Basidiomycota</taxon>
        <taxon>Agaricomycotina</taxon>
        <taxon>Agaricomycetes</taxon>
        <taxon>Agaricomycetidae</taxon>
        <taxon>Agaricales</taxon>
        <taxon>Pluteineae</taxon>
        <taxon>Amanitaceae</taxon>
        <taxon>Amanita</taxon>
    </lineage>
</organism>
<dbReference type="InParanoid" id="A0A0C2TQ27"/>
<evidence type="ECO:0000256" key="10">
    <source>
        <dbReference type="ARBA" id="ARBA00053072"/>
    </source>
</evidence>
<comment type="catalytic activity">
    <reaction evidence="9">
        <text>a uridine in tRNA = a pseudouridine in tRNA</text>
        <dbReference type="Rhea" id="RHEA:54572"/>
        <dbReference type="Rhea" id="RHEA-COMP:13339"/>
        <dbReference type="Rhea" id="RHEA-COMP:13934"/>
        <dbReference type="ChEBI" id="CHEBI:65314"/>
        <dbReference type="ChEBI" id="CHEBI:65315"/>
    </reaction>
</comment>
<dbReference type="GO" id="GO:0005634">
    <property type="term" value="C:nucleus"/>
    <property type="evidence" value="ECO:0007669"/>
    <property type="project" value="UniProtKB-SubCell"/>
</dbReference>
<comment type="catalytic activity">
    <reaction evidence="2">
        <text>uridine in snRNA = pseudouridine in snRNA</text>
        <dbReference type="Rhea" id="RHEA:51124"/>
        <dbReference type="Rhea" id="RHEA-COMP:12891"/>
        <dbReference type="Rhea" id="RHEA-COMP:12892"/>
        <dbReference type="ChEBI" id="CHEBI:65314"/>
        <dbReference type="ChEBI" id="CHEBI:65315"/>
    </reaction>
</comment>
<comment type="function">
    <text evidence="10">Formation of pseudouridine at positions 27 and 28 in the anticodon stem and loop of transfer RNAs; at positions 34 and 36 of intron-containing precursor tRNA(Ile) and at position 35 in the intron-containing tRNA(Tyr). Catalyzes pseudouridylation at position 44 in U2 snRNA. Also catalyzes pseudouridylation of mRNAs.</text>
</comment>
<evidence type="ECO:0000313" key="19">
    <source>
        <dbReference type="Proteomes" id="UP000054549"/>
    </source>
</evidence>
<name>A0A0C2TQ27_AMAMK</name>
<evidence type="ECO:0000256" key="4">
    <source>
        <dbReference type="ARBA" id="ARBA00009375"/>
    </source>
</evidence>
<dbReference type="InterPro" id="IPR020095">
    <property type="entry name" value="PsdUridine_synth_TruA_C"/>
</dbReference>
<dbReference type="GO" id="GO:0031120">
    <property type="term" value="P:snRNA pseudouridine synthesis"/>
    <property type="evidence" value="ECO:0007669"/>
    <property type="project" value="UniProtKB-ARBA"/>
</dbReference>
<feature type="domain" description="Pseudouridine synthase I TruA alpha/beta" evidence="17">
    <location>
        <begin position="277"/>
        <end position="381"/>
    </location>
</feature>
<evidence type="ECO:0000313" key="18">
    <source>
        <dbReference type="EMBL" id="KIL69344.1"/>
    </source>
</evidence>
<dbReference type="HOGENOM" id="CLU_021971_0_2_1"/>
<dbReference type="Gene3D" id="3.30.70.660">
    <property type="entry name" value="Pseudouridine synthase I, catalytic domain, C-terminal subdomain"/>
    <property type="match status" value="1"/>
</dbReference>
<keyword evidence="7" id="KW-0413">Isomerase</keyword>
<dbReference type="OrthoDB" id="10256309at2759"/>
<dbReference type="SUPFAM" id="SSF55120">
    <property type="entry name" value="Pseudouridine synthase"/>
    <property type="match status" value="1"/>
</dbReference>
<dbReference type="STRING" id="946122.A0A0C2TQ27"/>
<evidence type="ECO:0000256" key="2">
    <source>
        <dbReference type="ARBA" id="ARBA00001832"/>
    </source>
</evidence>
<feature type="region of interest" description="Disordered" evidence="16">
    <location>
        <begin position="486"/>
        <end position="525"/>
    </location>
</feature>
<dbReference type="NCBIfam" id="TIGR00071">
    <property type="entry name" value="hisT_truA"/>
    <property type="match status" value="1"/>
</dbReference>
<evidence type="ECO:0000256" key="5">
    <source>
        <dbReference type="ARBA" id="ARBA00022664"/>
    </source>
</evidence>
<comment type="subcellular location">
    <subcellularLocation>
        <location evidence="3">Nucleus</location>
    </subcellularLocation>
</comment>
<evidence type="ECO:0000256" key="1">
    <source>
        <dbReference type="ARBA" id="ARBA00001166"/>
    </source>
</evidence>